<proteinExistence type="predicted"/>
<evidence type="ECO:0000256" key="1">
    <source>
        <dbReference type="SAM" id="Phobius"/>
    </source>
</evidence>
<dbReference type="Proteomes" id="UP000223060">
    <property type="component" value="Chromosome"/>
</dbReference>
<organism evidence="2 3">
    <name type="scientific">Listeria weihenstephanensis</name>
    <dbReference type="NCBI Taxonomy" id="1006155"/>
    <lineage>
        <taxon>Bacteria</taxon>
        <taxon>Bacillati</taxon>
        <taxon>Bacillota</taxon>
        <taxon>Bacilli</taxon>
        <taxon>Bacillales</taxon>
        <taxon>Listeriaceae</taxon>
        <taxon>Listeria</taxon>
    </lineage>
</organism>
<evidence type="ECO:0000313" key="2">
    <source>
        <dbReference type="EMBL" id="AQY51971.1"/>
    </source>
</evidence>
<keyword evidence="3" id="KW-1185">Reference proteome</keyword>
<dbReference type="AlphaFoldDB" id="A0A1S7FX01"/>
<keyword evidence="1" id="KW-0812">Transmembrane</keyword>
<name>A0A1S7FX01_9LIST</name>
<gene>
    <name evidence="2" type="ORF">UE46_13665</name>
</gene>
<dbReference type="EMBL" id="CP011102">
    <property type="protein sequence ID" value="AQY51971.1"/>
    <property type="molecule type" value="Genomic_DNA"/>
</dbReference>
<evidence type="ECO:0000313" key="3">
    <source>
        <dbReference type="Proteomes" id="UP000223060"/>
    </source>
</evidence>
<accession>A0A1S7FX01</accession>
<reference evidence="3" key="1">
    <citation type="submission" date="2015-03" db="EMBL/GenBank/DDBJ databases">
        <authorList>
            <person name="Ferrari E."/>
            <person name="Walter M.C."/>
            <person name="Huptas C."/>
            <person name="Scherer S."/>
            <person name="Mueller-Herbst S."/>
        </authorList>
    </citation>
    <scope>NUCLEOTIDE SEQUENCE [LARGE SCALE GENOMIC DNA]</scope>
    <source>
        <strain evidence="3">LWP01</strain>
    </source>
</reference>
<feature type="transmembrane region" description="Helical" evidence="1">
    <location>
        <begin position="36"/>
        <end position="57"/>
    </location>
</feature>
<keyword evidence="1" id="KW-1133">Transmembrane helix</keyword>
<dbReference type="KEGG" id="lwi:UE46_13665"/>
<sequence length="62" mass="7168">MNRFFASKWNLILLTVLWSLLFIVNLASYFNTKSELMLLAVGVAGIGLVLNFVVYFLRKRNK</sequence>
<protein>
    <submittedName>
        <fullName evidence="2">Uncharacterized protein</fullName>
    </submittedName>
</protein>
<keyword evidence="1" id="KW-0472">Membrane</keyword>